<comment type="caution">
    <text evidence="2">The sequence shown here is derived from an EMBL/GenBank/DDBJ whole genome shotgun (WGS) entry which is preliminary data.</text>
</comment>
<sequence>MPGETTKPPFSLASLGEKKSNRKSEMNQVQKAHSLGEDKTLDKSKTAAPTLKMEDPLKQAAQGGPPKKDDEKLGKGHWENRLDSPVGLG</sequence>
<gene>
    <name evidence="2" type="ORF">L596_017951</name>
</gene>
<feature type="compositionally biased region" description="Basic and acidic residues" evidence="1">
    <location>
        <begin position="16"/>
        <end position="25"/>
    </location>
</feature>
<proteinExistence type="predicted"/>
<name>A0A4U5N373_STECR</name>
<dbReference type="AlphaFoldDB" id="A0A4U5N373"/>
<evidence type="ECO:0000256" key="1">
    <source>
        <dbReference type="SAM" id="MobiDB-lite"/>
    </source>
</evidence>
<organism evidence="2 3">
    <name type="scientific">Steinernema carpocapsae</name>
    <name type="common">Entomopathogenic nematode</name>
    <dbReference type="NCBI Taxonomy" id="34508"/>
    <lineage>
        <taxon>Eukaryota</taxon>
        <taxon>Metazoa</taxon>
        <taxon>Ecdysozoa</taxon>
        <taxon>Nematoda</taxon>
        <taxon>Chromadorea</taxon>
        <taxon>Rhabditida</taxon>
        <taxon>Tylenchina</taxon>
        <taxon>Panagrolaimomorpha</taxon>
        <taxon>Strongyloidoidea</taxon>
        <taxon>Steinernematidae</taxon>
        <taxon>Steinernema</taxon>
    </lineage>
</organism>
<dbReference type="EMBL" id="AZBU02000005">
    <property type="protein sequence ID" value="TKR76879.1"/>
    <property type="molecule type" value="Genomic_DNA"/>
</dbReference>
<feature type="compositionally biased region" description="Basic and acidic residues" evidence="1">
    <location>
        <begin position="34"/>
        <end position="45"/>
    </location>
</feature>
<evidence type="ECO:0000313" key="3">
    <source>
        <dbReference type="Proteomes" id="UP000298663"/>
    </source>
</evidence>
<keyword evidence="3" id="KW-1185">Reference proteome</keyword>
<accession>A0A4U5N373</accession>
<reference evidence="2 3" key="1">
    <citation type="journal article" date="2015" name="Genome Biol.">
        <title>Comparative genomics of Steinernema reveals deeply conserved gene regulatory networks.</title>
        <authorList>
            <person name="Dillman A.R."/>
            <person name="Macchietto M."/>
            <person name="Porter C.F."/>
            <person name="Rogers A."/>
            <person name="Williams B."/>
            <person name="Antoshechkin I."/>
            <person name="Lee M.M."/>
            <person name="Goodwin Z."/>
            <person name="Lu X."/>
            <person name="Lewis E.E."/>
            <person name="Goodrich-Blair H."/>
            <person name="Stock S.P."/>
            <person name="Adams B.J."/>
            <person name="Sternberg P.W."/>
            <person name="Mortazavi A."/>
        </authorList>
    </citation>
    <scope>NUCLEOTIDE SEQUENCE [LARGE SCALE GENOMIC DNA]</scope>
    <source>
        <strain evidence="2 3">ALL</strain>
    </source>
</reference>
<feature type="region of interest" description="Disordered" evidence="1">
    <location>
        <begin position="1"/>
        <end position="89"/>
    </location>
</feature>
<protein>
    <submittedName>
        <fullName evidence="2">Uncharacterized protein</fullName>
    </submittedName>
</protein>
<reference evidence="2 3" key="2">
    <citation type="journal article" date="2019" name="G3 (Bethesda)">
        <title>Hybrid Assembly of the Genome of the Entomopathogenic Nematode Steinernema carpocapsae Identifies the X-Chromosome.</title>
        <authorList>
            <person name="Serra L."/>
            <person name="Macchietto M."/>
            <person name="Macias-Munoz A."/>
            <person name="McGill C.J."/>
            <person name="Rodriguez I.M."/>
            <person name="Rodriguez B."/>
            <person name="Murad R."/>
            <person name="Mortazavi A."/>
        </authorList>
    </citation>
    <scope>NUCLEOTIDE SEQUENCE [LARGE SCALE GENOMIC DNA]</scope>
    <source>
        <strain evidence="2 3">ALL</strain>
    </source>
</reference>
<feature type="compositionally biased region" description="Basic and acidic residues" evidence="1">
    <location>
        <begin position="66"/>
        <end position="82"/>
    </location>
</feature>
<dbReference type="Proteomes" id="UP000298663">
    <property type="component" value="Unassembled WGS sequence"/>
</dbReference>
<evidence type="ECO:0000313" key="2">
    <source>
        <dbReference type="EMBL" id="TKR76879.1"/>
    </source>
</evidence>